<evidence type="ECO:0000313" key="8">
    <source>
        <dbReference type="EMBL" id="KAL0580718.1"/>
    </source>
</evidence>
<feature type="compositionally biased region" description="Low complexity" evidence="5">
    <location>
        <begin position="37"/>
        <end position="53"/>
    </location>
</feature>
<keyword evidence="9" id="KW-1185">Reference proteome</keyword>
<evidence type="ECO:0000256" key="4">
    <source>
        <dbReference type="ARBA" id="ARBA00023157"/>
    </source>
</evidence>
<evidence type="ECO:0000259" key="7">
    <source>
        <dbReference type="PROSITE" id="PS52012"/>
    </source>
</evidence>
<dbReference type="InterPro" id="IPR008427">
    <property type="entry name" value="Extracellular_membr_CFEM_dom"/>
</dbReference>
<evidence type="ECO:0000256" key="3">
    <source>
        <dbReference type="ARBA" id="ARBA00022729"/>
    </source>
</evidence>
<gene>
    <name evidence="8" type="ORF">V5O48_001276</name>
</gene>
<feature type="signal peptide" evidence="6">
    <location>
        <begin position="1"/>
        <end position="17"/>
    </location>
</feature>
<keyword evidence="4" id="KW-1015">Disulfide bond</keyword>
<dbReference type="PROSITE" id="PS52012">
    <property type="entry name" value="CFEM"/>
    <property type="match status" value="1"/>
</dbReference>
<proteinExistence type="predicted"/>
<evidence type="ECO:0000256" key="6">
    <source>
        <dbReference type="SAM" id="SignalP"/>
    </source>
</evidence>
<keyword evidence="2" id="KW-0964">Secreted</keyword>
<feature type="chain" id="PRO_5045791266" description="CFEM domain-containing protein" evidence="6">
    <location>
        <begin position="18"/>
        <end position="229"/>
    </location>
</feature>
<feature type="region of interest" description="Disordered" evidence="5">
    <location>
        <begin position="179"/>
        <end position="202"/>
    </location>
</feature>
<comment type="caution">
    <text evidence="8">The sequence shown here is derived from an EMBL/GenBank/DDBJ whole genome shotgun (WGS) entry which is preliminary data.</text>
</comment>
<keyword evidence="3 6" id="KW-0732">Signal</keyword>
<feature type="region of interest" description="Disordered" evidence="5">
    <location>
        <begin position="26"/>
        <end position="57"/>
    </location>
</feature>
<feature type="domain" description="CFEM" evidence="7">
    <location>
        <begin position="34"/>
        <end position="159"/>
    </location>
</feature>
<reference evidence="8 9" key="1">
    <citation type="submission" date="2024-02" db="EMBL/GenBank/DDBJ databases">
        <title>A draft genome for the cacao thread blight pathogen Marasmius crinis-equi.</title>
        <authorList>
            <person name="Cohen S.P."/>
            <person name="Baruah I.K."/>
            <person name="Amoako-Attah I."/>
            <person name="Bukari Y."/>
            <person name="Meinhardt L.W."/>
            <person name="Bailey B.A."/>
        </authorList>
    </citation>
    <scope>NUCLEOTIDE SEQUENCE [LARGE SCALE GENOMIC DNA]</scope>
    <source>
        <strain evidence="8 9">GH-76</strain>
    </source>
</reference>
<dbReference type="Proteomes" id="UP001465976">
    <property type="component" value="Unassembled WGS sequence"/>
</dbReference>
<dbReference type="EMBL" id="JBAHYK010000024">
    <property type="protein sequence ID" value="KAL0580718.1"/>
    <property type="molecule type" value="Genomic_DNA"/>
</dbReference>
<evidence type="ECO:0000256" key="5">
    <source>
        <dbReference type="SAM" id="MobiDB-lite"/>
    </source>
</evidence>
<accession>A0ABR3FYV8</accession>
<evidence type="ECO:0000313" key="9">
    <source>
        <dbReference type="Proteomes" id="UP001465976"/>
    </source>
</evidence>
<organism evidence="8 9">
    <name type="scientific">Marasmius crinis-equi</name>
    <dbReference type="NCBI Taxonomy" id="585013"/>
    <lineage>
        <taxon>Eukaryota</taxon>
        <taxon>Fungi</taxon>
        <taxon>Dikarya</taxon>
        <taxon>Basidiomycota</taxon>
        <taxon>Agaricomycotina</taxon>
        <taxon>Agaricomycetes</taxon>
        <taxon>Agaricomycetidae</taxon>
        <taxon>Agaricales</taxon>
        <taxon>Marasmiineae</taxon>
        <taxon>Marasmiaceae</taxon>
        <taxon>Marasmius</taxon>
    </lineage>
</organism>
<comment type="subcellular location">
    <subcellularLocation>
        <location evidence="1">Secreted</location>
    </subcellularLocation>
</comment>
<sequence length="229" mass="22650">MRAAFFLIAWLASSAAARGFVARQEEHSDQSTSADQSVTTTTSGAASGPSGAAQNSTPLPACSDECYKAQMVSNSCHDSNVDTLKCLCTPNSINALGNCLSCTRNIGTEEALTEARSMEENIAGIINLCGVSSLSVAQPTQATITASASSINPSAATVTIPAVAQASVASAKAKASASASGNKSASNSTSSTGAGASATAKANNSAGKPDLPLFGALAGALALVFNAIP</sequence>
<evidence type="ECO:0000256" key="2">
    <source>
        <dbReference type="ARBA" id="ARBA00022525"/>
    </source>
</evidence>
<protein>
    <recommendedName>
        <fullName evidence="7">CFEM domain-containing protein</fullName>
    </recommendedName>
</protein>
<evidence type="ECO:0000256" key="1">
    <source>
        <dbReference type="ARBA" id="ARBA00004613"/>
    </source>
</evidence>
<name>A0ABR3FYV8_9AGAR</name>